<dbReference type="Proteomes" id="UP000253970">
    <property type="component" value="Unassembled WGS sequence"/>
</dbReference>
<dbReference type="PANTHER" id="PTHR36566">
    <property type="entry name" value="NICKEL INSERTION PROTEIN-RELATED"/>
    <property type="match status" value="1"/>
</dbReference>
<organism evidence="2 5">
    <name type="scientific">Eggerthella lenta</name>
    <name type="common">Eubacterium lentum</name>
    <dbReference type="NCBI Taxonomy" id="84112"/>
    <lineage>
        <taxon>Bacteria</taxon>
        <taxon>Bacillati</taxon>
        <taxon>Actinomycetota</taxon>
        <taxon>Coriobacteriia</taxon>
        <taxon>Eggerthellales</taxon>
        <taxon>Eggerthellaceae</taxon>
        <taxon>Eggerthella</taxon>
    </lineage>
</organism>
<keyword evidence="1" id="KW-0533">Nickel</keyword>
<protein>
    <submittedName>
        <fullName evidence="2">DUF111 domain-containing protein</fullName>
    </submittedName>
</protein>
<evidence type="ECO:0000313" key="2">
    <source>
        <dbReference type="EMBL" id="RDB73312.1"/>
    </source>
</evidence>
<gene>
    <name evidence="3" type="ORF">C1853_00255</name>
    <name evidence="2" type="ORF">C1875_00200</name>
</gene>
<evidence type="ECO:0000313" key="5">
    <source>
        <dbReference type="Proteomes" id="UP000253970"/>
    </source>
</evidence>
<reference evidence="4 5" key="1">
    <citation type="journal article" date="2018" name="Elife">
        <title>Discovery and characterization of a prevalent human gut bacterial enzyme sufficient for the inactivation of a family of plant toxins.</title>
        <authorList>
            <person name="Koppel N."/>
            <person name="Bisanz J.E."/>
            <person name="Pandelia M.E."/>
            <person name="Turnbaugh P.J."/>
            <person name="Balskus E.P."/>
        </authorList>
    </citation>
    <scope>NUCLEOTIDE SEQUENCE [LARGE SCALE GENOMIC DNA]</scope>
    <source>
        <strain evidence="3 4">16A</strain>
        <strain evidence="2 5">W1 BHI 6</strain>
    </source>
</reference>
<name>A0A369MNJ0_EGGLN</name>
<comment type="caution">
    <text evidence="2">The sequence shown here is derived from an EMBL/GenBank/DDBJ whole genome shotgun (WGS) entry which is preliminary data.</text>
</comment>
<proteinExistence type="predicted"/>
<evidence type="ECO:0000256" key="1">
    <source>
        <dbReference type="ARBA" id="ARBA00022596"/>
    </source>
</evidence>
<evidence type="ECO:0000313" key="4">
    <source>
        <dbReference type="Proteomes" id="UP000253915"/>
    </source>
</evidence>
<dbReference type="AlphaFoldDB" id="A0A369MNJ0"/>
<dbReference type="PANTHER" id="PTHR36566:SF1">
    <property type="entry name" value="PYRIDINIUM-3,5-BISTHIOCARBOXYLIC ACID MONONUCLEOTIDE NICKEL INSERTION PROTEIN"/>
    <property type="match status" value="1"/>
</dbReference>
<dbReference type="Proteomes" id="UP000253915">
    <property type="component" value="Unassembled WGS sequence"/>
</dbReference>
<dbReference type="Pfam" id="PF01969">
    <property type="entry name" value="Ni_insertion"/>
    <property type="match status" value="1"/>
</dbReference>
<dbReference type="EMBL" id="PPUQ01000001">
    <property type="protein sequence ID" value="RDC41519.1"/>
    <property type="molecule type" value="Genomic_DNA"/>
</dbReference>
<evidence type="ECO:0000313" key="3">
    <source>
        <dbReference type="EMBL" id="RDC41519.1"/>
    </source>
</evidence>
<dbReference type="EMBL" id="PPTU01000001">
    <property type="protein sequence ID" value="RDB73312.1"/>
    <property type="molecule type" value="Genomic_DNA"/>
</dbReference>
<dbReference type="RefSeq" id="WP_009304666.1">
    <property type="nucleotide sequence ID" value="NZ_CABMOO010000001.1"/>
</dbReference>
<sequence>MTTLVWNLEENATRRHLLAEALLQLPEERRAQVLEAAEAAGVPDGHHHDLGEVNATIDALDASERAKDDMRAVYRILAEAEATAHGCAVEETHFHEVGNGEALRNVLAICLAVEALDPDEIAATRVQTGSGTVRCAHGELPIPAPATAAIIARGIPTCDRKLEGERCTPTSAAVILHFVQRYDA</sequence>
<dbReference type="InterPro" id="IPR002822">
    <property type="entry name" value="Ni_insertion"/>
</dbReference>
<accession>A0A369MNJ0</accession>